<evidence type="ECO:0000256" key="3">
    <source>
        <dbReference type="ARBA" id="ARBA00023004"/>
    </source>
</evidence>
<dbReference type="AlphaFoldDB" id="A0A512MG69"/>
<evidence type="ECO:0000259" key="5">
    <source>
        <dbReference type="SMART" id="SM00704"/>
    </source>
</evidence>
<dbReference type="GO" id="GO:0051537">
    <property type="term" value="F:2 iron, 2 sulfur cluster binding"/>
    <property type="evidence" value="ECO:0007669"/>
    <property type="project" value="UniProtKB-KW"/>
</dbReference>
<proteinExistence type="predicted"/>
<comment type="caution">
    <text evidence="6">The sequence shown here is derived from an EMBL/GenBank/DDBJ whole genome shotgun (WGS) entry which is preliminary data.</text>
</comment>
<organism evidence="6 7">
    <name type="scientific">Brevifollis gellanilyticus</name>
    <dbReference type="NCBI Taxonomy" id="748831"/>
    <lineage>
        <taxon>Bacteria</taxon>
        <taxon>Pseudomonadati</taxon>
        <taxon>Verrucomicrobiota</taxon>
        <taxon>Verrucomicrobiia</taxon>
        <taxon>Verrucomicrobiales</taxon>
        <taxon>Verrucomicrobiaceae</taxon>
    </lineage>
</organism>
<dbReference type="InterPro" id="IPR018967">
    <property type="entry name" value="FeS-contain_CDGSH-typ"/>
</dbReference>
<keyword evidence="3" id="KW-0408">Iron</keyword>
<dbReference type="InterPro" id="IPR042216">
    <property type="entry name" value="MitoNEET_CISD"/>
</dbReference>
<dbReference type="PANTHER" id="PTHR46491:SF3">
    <property type="entry name" value="CDGSH IRON-SULFUR DOMAIN-CONTAINING PROTEIN 3, MITOCHONDRIAL"/>
    <property type="match status" value="1"/>
</dbReference>
<dbReference type="PANTHER" id="PTHR46491">
    <property type="entry name" value="CDGSH IRON SULFUR DOMAIN PROTEIN HOMOLOG"/>
    <property type="match status" value="1"/>
</dbReference>
<evidence type="ECO:0000313" key="7">
    <source>
        <dbReference type="Proteomes" id="UP000321577"/>
    </source>
</evidence>
<dbReference type="GO" id="GO:0005737">
    <property type="term" value="C:cytoplasm"/>
    <property type="evidence" value="ECO:0007669"/>
    <property type="project" value="UniProtKB-ARBA"/>
</dbReference>
<dbReference type="EMBL" id="BKAG01000057">
    <property type="protein sequence ID" value="GEP45740.1"/>
    <property type="molecule type" value="Genomic_DNA"/>
</dbReference>
<keyword evidence="7" id="KW-1185">Reference proteome</keyword>
<evidence type="ECO:0000256" key="4">
    <source>
        <dbReference type="ARBA" id="ARBA00023014"/>
    </source>
</evidence>
<dbReference type="Proteomes" id="UP000321577">
    <property type="component" value="Unassembled WGS sequence"/>
</dbReference>
<dbReference type="InterPro" id="IPR052950">
    <property type="entry name" value="CISD"/>
</dbReference>
<dbReference type="SMART" id="SM00704">
    <property type="entry name" value="ZnF_CDGSH"/>
    <property type="match status" value="2"/>
</dbReference>
<keyword evidence="4" id="KW-0411">Iron-sulfur</keyword>
<dbReference type="RefSeq" id="WP_146854914.1">
    <property type="nucleotide sequence ID" value="NZ_BKAG01000057.1"/>
</dbReference>
<evidence type="ECO:0000256" key="2">
    <source>
        <dbReference type="ARBA" id="ARBA00022723"/>
    </source>
</evidence>
<accession>A0A512MG69</accession>
<feature type="domain" description="Iron-binding zinc finger CDGSH type" evidence="5">
    <location>
        <begin position="10"/>
        <end position="46"/>
    </location>
</feature>
<gene>
    <name evidence="6" type="ORF">BGE01nite_50310</name>
</gene>
<dbReference type="OrthoDB" id="9793389at2"/>
<evidence type="ECO:0000256" key="1">
    <source>
        <dbReference type="ARBA" id="ARBA00022714"/>
    </source>
</evidence>
<feature type="domain" description="Iron-binding zinc finger CDGSH type" evidence="5">
    <location>
        <begin position="47"/>
        <end position="80"/>
    </location>
</feature>
<evidence type="ECO:0000313" key="6">
    <source>
        <dbReference type="EMBL" id="GEP45740.1"/>
    </source>
</evidence>
<dbReference type="Pfam" id="PF09360">
    <property type="entry name" value="zf-CDGSH"/>
    <property type="match status" value="2"/>
</dbReference>
<name>A0A512MG69_9BACT</name>
<sequence>MSDLPKVYDNKPCVLELEAGDHWWCACGLSGHQPMCDGSHKGTGLGPKKFTLTEPKKVWLCNCKHTKTPPFCDGSHKTLG</sequence>
<keyword evidence="1" id="KW-0001">2Fe-2S</keyword>
<protein>
    <recommendedName>
        <fullName evidence="5">Iron-binding zinc finger CDGSH type domain-containing protein</fullName>
    </recommendedName>
</protein>
<reference evidence="6 7" key="1">
    <citation type="submission" date="2019-07" db="EMBL/GenBank/DDBJ databases">
        <title>Whole genome shotgun sequence of Brevifollis gellanilyticus NBRC 108608.</title>
        <authorList>
            <person name="Hosoyama A."/>
            <person name="Uohara A."/>
            <person name="Ohji S."/>
            <person name="Ichikawa N."/>
        </authorList>
    </citation>
    <scope>NUCLEOTIDE SEQUENCE [LARGE SCALE GENOMIC DNA]</scope>
    <source>
        <strain evidence="6 7">NBRC 108608</strain>
    </source>
</reference>
<keyword evidence="2" id="KW-0479">Metal-binding</keyword>
<dbReference type="Gene3D" id="3.40.5.90">
    <property type="entry name" value="CDGSH iron-sulfur domain, mitoNEET-type"/>
    <property type="match status" value="2"/>
</dbReference>
<dbReference type="GO" id="GO:0046872">
    <property type="term" value="F:metal ion binding"/>
    <property type="evidence" value="ECO:0007669"/>
    <property type="project" value="UniProtKB-KW"/>
</dbReference>